<reference evidence="2 3" key="1">
    <citation type="submission" date="2018-08" db="EMBL/GenBank/DDBJ databases">
        <title>A genome reference for cultivated species of the human gut microbiota.</title>
        <authorList>
            <person name="Zou Y."/>
            <person name="Xue W."/>
            <person name="Luo G."/>
        </authorList>
    </citation>
    <scope>NUCLEOTIDE SEQUENCE [LARGE SCALE GENOMIC DNA]</scope>
    <source>
        <strain evidence="2 3">AF39-8AT</strain>
    </source>
</reference>
<accession>A0AB73ZB33</accession>
<feature type="domain" description="LicD/FKTN/FKRP nucleotidyltransferase" evidence="1">
    <location>
        <begin position="206"/>
        <end position="244"/>
    </location>
</feature>
<dbReference type="Proteomes" id="UP000286392">
    <property type="component" value="Unassembled WGS sequence"/>
</dbReference>
<dbReference type="RefSeq" id="WP_115649162.1">
    <property type="nucleotide sequence ID" value="NZ_CAXSKM010000005.1"/>
</dbReference>
<sequence>MIDKKIQENLRMRFNPDNSVLRKHQLRMLDMLIYFDNFCRKHNLKYWLSSGTLIGAVRHQGFIPWDDDVDVEMLREDYLKMLELLKETDRFILQTKDNDEYYAVPYGKLRDKYSYIDEYGQDKYYKFHGIYIDIFIIEKNNRFIAHCYESIIWKLIDWGSQHKPTYFRKKIFIQFKNIIYGSISIARFLFGWLPSNQWRQTYGGGFYNNIRCYEDIFPLKTATFENYSFPVPANCDGYLRKIYGNYMELPDLEHLHIHAQNVTFYD</sequence>
<dbReference type="InterPro" id="IPR007074">
    <property type="entry name" value="LicD/FKTN/FKRP_NTP_transf"/>
</dbReference>
<evidence type="ECO:0000313" key="3">
    <source>
        <dbReference type="Proteomes" id="UP000286392"/>
    </source>
</evidence>
<gene>
    <name evidence="2" type="ORF">DW043_04725</name>
</gene>
<evidence type="ECO:0000313" key="2">
    <source>
        <dbReference type="EMBL" id="RHK89970.1"/>
    </source>
</evidence>
<proteinExistence type="predicted"/>
<name>A0AB73ZB33_PHOVU</name>
<comment type="caution">
    <text evidence="2">The sequence shown here is derived from an EMBL/GenBank/DDBJ whole genome shotgun (WGS) entry which is preliminary data.</text>
</comment>
<dbReference type="EMBL" id="QROB01000004">
    <property type="protein sequence ID" value="RHK89970.1"/>
    <property type="molecule type" value="Genomic_DNA"/>
</dbReference>
<organism evidence="2 3">
    <name type="scientific">Phocaeicola vulgatus</name>
    <name type="common">Bacteroides vulgatus</name>
    <dbReference type="NCBI Taxonomy" id="821"/>
    <lineage>
        <taxon>Bacteria</taxon>
        <taxon>Pseudomonadati</taxon>
        <taxon>Bacteroidota</taxon>
        <taxon>Bacteroidia</taxon>
        <taxon>Bacteroidales</taxon>
        <taxon>Bacteroidaceae</taxon>
        <taxon>Phocaeicola</taxon>
    </lineage>
</organism>
<dbReference type="PANTHER" id="PTHR43404:SF2">
    <property type="entry name" value="LIPOPOLYSACCHARIDE CHOLINEPHOSPHOTRANSFERASE LICD"/>
    <property type="match status" value="1"/>
</dbReference>
<evidence type="ECO:0000259" key="1">
    <source>
        <dbReference type="Pfam" id="PF04991"/>
    </source>
</evidence>
<feature type="domain" description="LicD/FKTN/FKRP nucleotidyltransferase" evidence="1">
    <location>
        <begin position="39"/>
        <end position="145"/>
    </location>
</feature>
<dbReference type="InterPro" id="IPR052942">
    <property type="entry name" value="LPS_cholinephosphotransferase"/>
</dbReference>
<dbReference type="PANTHER" id="PTHR43404">
    <property type="entry name" value="LIPOPOLYSACCHARIDE CHOLINEPHOSPHOTRANSFERASE LICD"/>
    <property type="match status" value="1"/>
</dbReference>
<dbReference type="GO" id="GO:0009100">
    <property type="term" value="P:glycoprotein metabolic process"/>
    <property type="evidence" value="ECO:0007669"/>
    <property type="project" value="UniProtKB-ARBA"/>
</dbReference>
<dbReference type="AlphaFoldDB" id="A0AB73ZB33"/>
<dbReference type="Pfam" id="PF04991">
    <property type="entry name" value="LicD"/>
    <property type="match status" value="2"/>
</dbReference>
<protein>
    <submittedName>
        <fullName evidence="2">LicD family protein</fullName>
    </submittedName>
</protein>